<gene>
    <name evidence="2" type="ORF">B0I18_104134</name>
</gene>
<feature type="domain" description="Lipid/polyisoprenoid-binding YceI-like" evidence="1">
    <location>
        <begin position="45"/>
        <end position="175"/>
    </location>
</feature>
<evidence type="ECO:0000313" key="2">
    <source>
        <dbReference type="EMBL" id="PSK92040.1"/>
    </source>
</evidence>
<accession>A0A2P8D497</accession>
<protein>
    <submittedName>
        <fullName evidence="2">YceI-like domain-containing protein</fullName>
    </submittedName>
</protein>
<proteinExistence type="predicted"/>
<dbReference type="SUPFAM" id="SSF101874">
    <property type="entry name" value="YceI-like"/>
    <property type="match status" value="1"/>
</dbReference>
<reference evidence="2 3" key="1">
    <citation type="submission" date="2018-03" db="EMBL/GenBank/DDBJ databases">
        <title>Genomic Encyclopedia of Type Strains, Phase III (KMG-III): the genomes of soil and plant-associated and newly described type strains.</title>
        <authorList>
            <person name="Whitman W."/>
        </authorList>
    </citation>
    <scope>NUCLEOTIDE SEQUENCE [LARGE SCALE GENOMIC DNA]</scope>
    <source>
        <strain evidence="2 3">CGMCC 1.12700</strain>
    </source>
</reference>
<dbReference type="Pfam" id="PF04264">
    <property type="entry name" value="YceI"/>
    <property type="match status" value="1"/>
</dbReference>
<organism evidence="2 3">
    <name type="scientific">Taibaiella chishuiensis</name>
    <dbReference type="NCBI Taxonomy" id="1434707"/>
    <lineage>
        <taxon>Bacteria</taxon>
        <taxon>Pseudomonadati</taxon>
        <taxon>Bacteroidota</taxon>
        <taxon>Chitinophagia</taxon>
        <taxon>Chitinophagales</taxon>
        <taxon>Chitinophagaceae</taxon>
        <taxon>Taibaiella</taxon>
    </lineage>
</organism>
<dbReference type="Proteomes" id="UP000240572">
    <property type="component" value="Unassembled WGS sequence"/>
</dbReference>
<dbReference type="InterPro" id="IPR036761">
    <property type="entry name" value="TTHA0802/YceI-like_sf"/>
</dbReference>
<dbReference type="Gene3D" id="2.40.128.110">
    <property type="entry name" value="Lipid/polyisoprenoid-binding, YceI-like"/>
    <property type="match status" value="1"/>
</dbReference>
<keyword evidence="3" id="KW-1185">Reference proteome</keyword>
<comment type="caution">
    <text evidence="2">The sequence shown here is derived from an EMBL/GenBank/DDBJ whole genome shotgun (WGS) entry which is preliminary data.</text>
</comment>
<evidence type="ECO:0000259" key="1">
    <source>
        <dbReference type="Pfam" id="PF04264"/>
    </source>
</evidence>
<dbReference type="InterPro" id="IPR007372">
    <property type="entry name" value="Lipid/polyisoprenoid-bd_YceI"/>
</dbReference>
<dbReference type="EMBL" id="PYGD01000004">
    <property type="protein sequence ID" value="PSK92040.1"/>
    <property type="molecule type" value="Genomic_DNA"/>
</dbReference>
<dbReference type="OrthoDB" id="666285at2"/>
<name>A0A2P8D497_9BACT</name>
<dbReference type="RefSeq" id="WP_106523112.1">
    <property type="nucleotide sequence ID" value="NZ_PYGD01000004.1"/>
</dbReference>
<evidence type="ECO:0000313" key="3">
    <source>
        <dbReference type="Proteomes" id="UP000240572"/>
    </source>
</evidence>
<dbReference type="AlphaFoldDB" id="A0A2P8D497"/>
<sequence>MKKIKLLALLILIGSLGVVRAQVLNFKNAAVSFRLEAPAGSLLANNKSLTGSIDIAKGTFQVRVDVQAFRFNSESLPDRINDYTSQRFHLYYMQSEKYPHASYNGTFSSKEVNWNKDGVYKVKTAGSLTIHGVTRQADIPITVYIKNGKSRVESNFMVETKDYAIRLPSSVKALFFQNVDVVVKSDLDKL</sequence>